<gene>
    <name evidence="7" type="ORF">SAMN05421756_10540</name>
</gene>
<dbReference type="PROSITE" id="PS50011">
    <property type="entry name" value="PROTEIN_KINASE_DOM"/>
    <property type="match status" value="1"/>
</dbReference>
<dbReference type="CDD" id="cd13970">
    <property type="entry name" value="ABC1_ADCK3"/>
    <property type="match status" value="1"/>
</dbReference>
<dbReference type="Pfam" id="PF03109">
    <property type="entry name" value="ABC1"/>
    <property type="match status" value="1"/>
</dbReference>
<keyword evidence="4" id="KW-0067">ATP-binding</keyword>
<evidence type="ECO:0000256" key="2">
    <source>
        <dbReference type="ARBA" id="ARBA00022679"/>
    </source>
</evidence>
<dbReference type="Proteomes" id="UP000198504">
    <property type="component" value="Unassembled WGS sequence"/>
</dbReference>
<evidence type="ECO:0000256" key="4">
    <source>
        <dbReference type="ARBA" id="ARBA00022840"/>
    </source>
</evidence>
<dbReference type="SUPFAM" id="SSF56112">
    <property type="entry name" value="Protein kinase-like (PK-like)"/>
    <property type="match status" value="1"/>
</dbReference>
<evidence type="ECO:0000259" key="6">
    <source>
        <dbReference type="PROSITE" id="PS50011"/>
    </source>
</evidence>
<dbReference type="PANTHER" id="PTHR43851">
    <property type="match status" value="1"/>
</dbReference>
<evidence type="ECO:0000313" key="8">
    <source>
        <dbReference type="Proteomes" id="UP000198504"/>
    </source>
</evidence>
<dbReference type="InterPro" id="IPR000719">
    <property type="entry name" value="Prot_kinase_dom"/>
</dbReference>
<name>A0A1H9I1Y8_9ACTN</name>
<keyword evidence="8" id="KW-1185">Reference proteome</keyword>
<dbReference type="STRING" id="1036181.SAMN05421756_10540"/>
<dbReference type="GO" id="GO:0004672">
    <property type="term" value="F:protein kinase activity"/>
    <property type="evidence" value="ECO:0007669"/>
    <property type="project" value="InterPro"/>
</dbReference>
<keyword evidence="7" id="KW-0830">Ubiquinone</keyword>
<organism evidence="7 8">
    <name type="scientific">Microlunatus flavus</name>
    <dbReference type="NCBI Taxonomy" id="1036181"/>
    <lineage>
        <taxon>Bacteria</taxon>
        <taxon>Bacillati</taxon>
        <taxon>Actinomycetota</taxon>
        <taxon>Actinomycetes</taxon>
        <taxon>Propionibacteriales</taxon>
        <taxon>Propionibacteriaceae</taxon>
        <taxon>Microlunatus</taxon>
    </lineage>
</organism>
<keyword evidence="2" id="KW-0808">Transferase</keyword>
<evidence type="ECO:0000313" key="7">
    <source>
        <dbReference type="EMBL" id="SEQ68465.1"/>
    </source>
</evidence>
<feature type="domain" description="Protein kinase" evidence="6">
    <location>
        <begin position="159"/>
        <end position="471"/>
    </location>
</feature>
<reference evidence="8" key="1">
    <citation type="submission" date="2016-10" db="EMBL/GenBank/DDBJ databases">
        <authorList>
            <person name="Varghese N."/>
            <person name="Submissions S."/>
        </authorList>
    </citation>
    <scope>NUCLEOTIDE SEQUENCE [LARGE SCALE GENOMIC DNA]</scope>
    <source>
        <strain evidence="8">CGMCC 4.6856</strain>
    </source>
</reference>
<dbReference type="PANTHER" id="PTHR43851:SF3">
    <property type="entry name" value="COENZYME Q8"/>
    <property type="match status" value="1"/>
</dbReference>
<accession>A0A1H9I1Y8</accession>
<comment type="similarity">
    <text evidence="1">Belongs to the protein kinase superfamily. ADCK protein kinase family.</text>
</comment>
<feature type="compositionally biased region" description="Basic and acidic residues" evidence="5">
    <location>
        <begin position="27"/>
        <end position="40"/>
    </location>
</feature>
<dbReference type="InterPro" id="IPR004147">
    <property type="entry name" value="ABC1_dom"/>
</dbReference>
<evidence type="ECO:0000256" key="1">
    <source>
        <dbReference type="ARBA" id="ARBA00009670"/>
    </source>
</evidence>
<dbReference type="InterPro" id="IPR034646">
    <property type="entry name" value="ADCK3_dom"/>
</dbReference>
<keyword evidence="7" id="KW-0418">Kinase</keyword>
<keyword evidence="3" id="KW-0547">Nucleotide-binding</keyword>
<evidence type="ECO:0000256" key="5">
    <source>
        <dbReference type="SAM" id="MobiDB-lite"/>
    </source>
</evidence>
<dbReference type="AlphaFoldDB" id="A0A1H9I1Y8"/>
<dbReference type="EMBL" id="FOFA01000005">
    <property type="protein sequence ID" value="SEQ68465.1"/>
    <property type="molecule type" value="Genomic_DNA"/>
</dbReference>
<dbReference type="GO" id="GO:0005524">
    <property type="term" value="F:ATP binding"/>
    <property type="evidence" value="ECO:0007669"/>
    <property type="project" value="UniProtKB-KW"/>
</dbReference>
<feature type="region of interest" description="Disordered" evidence="5">
    <location>
        <begin position="1"/>
        <end position="40"/>
    </location>
</feature>
<evidence type="ECO:0000256" key="3">
    <source>
        <dbReference type="ARBA" id="ARBA00022741"/>
    </source>
</evidence>
<protein>
    <submittedName>
        <fullName evidence="7">Predicted unusual protein kinase regulating ubiquinone biosynthesis, AarF/ABC1/UbiB family</fullName>
    </submittedName>
</protein>
<dbReference type="InterPro" id="IPR051409">
    <property type="entry name" value="Atypical_kinase_ADCK"/>
</dbReference>
<sequence>MGGMPDDGPVVPERARGGRPTRPARSARKDDDRASDDRIARGGLRRSARLASLPLGFAGRSALGLGRRIGGAPAEQVSEQLQQRAAEQLFKVLGELKGGAMKFGQALSVFESVLPDDVAGPYREQLARLQDSAPPMPTSRVHAVLARELGPRWRDDFSSFSAQPAAAASIGQVHRAVWKDGRPVAVKVQYPGAADALRSDLRQIGRMSKVISPLAGGMDVQPLVDELTERVTEELDYTLEAGAQAQAAAGFLGDPEFCVPDVLASTQRVMVSEWVEGRALNTAADLSQEERNRLGLLYVRFLFAAPARVGLLHADPHPGNFKILPDGRMGVIDFGLVARFPDGLPPAMGRILRVAENGDARETADQLRTEGFIVSDVDAQDVLDYLAPFVEPAAVPEFEFTRDWMREQFVRVRDVRANNGVAMKINLPPEYLLIHRVWLGGLAVLAQLNARAPFNAVLRELLPGYADADGR</sequence>
<dbReference type="InterPro" id="IPR011009">
    <property type="entry name" value="Kinase-like_dom_sf"/>
</dbReference>
<proteinExistence type="inferred from homology"/>